<evidence type="ECO:0000313" key="1">
    <source>
        <dbReference type="EMBL" id="MDY7229155.1"/>
    </source>
</evidence>
<proteinExistence type="predicted"/>
<protein>
    <submittedName>
        <fullName evidence="1">DUF4265 domain-containing protein</fullName>
    </submittedName>
</protein>
<sequence length="158" mass="17616">MKGDESKRHVKIIVPLEQDEDGYPPVGSERLWALHIGDGRYQIDNIPFFARDLAWGDVVSAVPEEGAEEGVLRYEQVLQSSGHSTFRILVHDETQVSEVCSLLEQLGCDTERSHLPRLVAIDIPPSVPLAVVRQALSPGVSQERWEYEEACLGQPEAE</sequence>
<gene>
    <name evidence="1" type="ORF">SYV04_22270</name>
</gene>
<organism evidence="1 2">
    <name type="scientific">Hyalangium rubrum</name>
    <dbReference type="NCBI Taxonomy" id="3103134"/>
    <lineage>
        <taxon>Bacteria</taxon>
        <taxon>Pseudomonadati</taxon>
        <taxon>Myxococcota</taxon>
        <taxon>Myxococcia</taxon>
        <taxon>Myxococcales</taxon>
        <taxon>Cystobacterineae</taxon>
        <taxon>Archangiaceae</taxon>
        <taxon>Hyalangium</taxon>
    </lineage>
</organism>
<reference evidence="1 2" key="1">
    <citation type="submission" date="2023-12" db="EMBL/GenBank/DDBJ databases">
        <title>the genome sequence of Hyalangium sp. s54d21.</title>
        <authorList>
            <person name="Zhang X."/>
        </authorList>
    </citation>
    <scope>NUCLEOTIDE SEQUENCE [LARGE SCALE GENOMIC DNA]</scope>
    <source>
        <strain evidence="2">s54d21</strain>
    </source>
</reference>
<dbReference type="RefSeq" id="WP_321547875.1">
    <property type="nucleotide sequence ID" value="NZ_JAXIVS010000007.1"/>
</dbReference>
<accession>A0ABU5H741</accession>
<name>A0ABU5H741_9BACT</name>
<dbReference type="InterPro" id="IPR025361">
    <property type="entry name" value="DUF4265"/>
</dbReference>
<dbReference type="Proteomes" id="UP001291309">
    <property type="component" value="Unassembled WGS sequence"/>
</dbReference>
<keyword evidence="2" id="KW-1185">Reference proteome</keyword>
<dbReference type="EMBL" id="JAXIVS010000007">
    <property type="protein sequence ID" value="MDY7229155.1"/>
    <property type="molecule type" value="Genomic_DNA"/>
</dbReference>
<dbReference type="Pfam" id="PF14085">
    <property type="entry name" value="DUF4265"/>
    <property type="match status" value="1"/>
</dbReference>
<evidence type="ECO:0000313" key="2">
    <source>
        <dbReference type="Proteomes" id="UP001291309"/>
    </source>
</evidence>
<comment type="caution">
    <text evidence="1">The sequence shown here is derived from an EMBL/GenBank/DDBJ whole genome shotgun (WGS) entry which is preliminary data.</text>
</comment>